<dbReference type="InterPro" id="IPR025870">
    <property type="entry name" value="Glyoxalase-like_dom"/>
</dbReference>
<dbReference type="Proteomes" id="UP001519293">
    <property type="component" value="Unassembled WGS sequence"/>
</dbReference>
<dbReference type="PANTHER" id="PTHR40265">
    <property type="entry name" value="BLL2707 PROTEIN"/>
    <property type="match status" value="1"/>
</dbReference>
<feature type="domain" description="Glyoxalase-like" evidence="1">
    <location>
        <begin position="5"/>
        <end position="193"/>
    </location>
</feature>
<evidence type="ECO:0000313" key="3">
    <source>
        <dbReference type="Proteomes" id="UP001519293"/>
    </source>
</evidence>
<dbReference type="RefSeq" id="WP_066394425.1">
    <property type="nucleotide sequence ID" value="NZ_JAGIKZ010000001.1"/>
</dbReference>
<keyword evidence="3" id="KW-1185">Reference proteome</keyword>
<comment type="caution">
    <text evidence="2">The sequence shown here is derived from an EMBL/GenBank/DDBJ whole genome shotgun (WGS) entry which is preliminary data.</text>
</comment>
<dbReference type="Pfam" id="PF13468">
    <property type="entry name" value="Glyoxalase_3"/>
    <property type="match status" value="1"/>
</dbReference>
<dbReference type="EMBL" id="JAGIKZ010000001">
    <property type="protein sequence ID" value="MBP2239738.1"/>
    <property type="molecule type" value="Genomic_DNA"/>
</dbReference>
<reference evidence="2 3" key="1">
    <citation type="submission" date="2021-03" db="EMBL/GenBank/DDBJ databases">
        <title>Genomic Encyclopedia of Type Strains, Phase IV (KMG-IV): sequencing the most valuable type-strain genomes for metagenomic binning, comparative biology and taxonomic classification.</title>
        <authorList>
            <person name="Goeker M."/>
        </authorList>
    </citation>
    <scope>NUCLEOTIDE SEQUENCE [LARGE SCALE GENOMIC DNA]</scope>
    <source>
        <strain evidence="2 3">DSM 26675</strain>
    </source>
</reference>
<accession>A0ABS4RA12</accession>
<evidence type="ECO:0000313" key="2">
    <source>
        <dbReference type="EMBL" id="MBP2239738.1"/>
    </source>
</evidence>
<protein>
    <recommendedName>
        <fullName evidence="1">Glyoxalase-like domain-containing protein</fullName>
    </recommendedName>
</protein>
<dbReference type="PANTHER" id="PTHR40265:SF1">
    <property type="entry name" value="GLYOXALASE-LIKE DOMAIN-CONTAINING PROTEIN"/>
    <property type="match status" value="1"/>
</dbReference>
<name>A0ABS4RA12_9BACI</name>
<evidence type="ECO:0000259" key="1">
    <source>
        <dbReference type="Pfam" id="PF13468"/>
    </source>
</evidence>
<proteinExistence type="predicted"/>
<dbReference type="Gene3D" id="3.10.180.10">
    <property type="entry name" value="2,3-Dihydroxybiphenyl 1,2-Dioxygenase, domain 1"/>
    <property type="match status" value="2"/>
</dbReference>
<sequence>MNIVLDHIVHFVKEHPKMAIKKWEERGYQAVMGGSHKNWGTFNSLLYVGDAYIEYLAIENKQIAAASDNPLIAQCVADLTNGEGLGQICFRTDNIIRLKEQLESKGCVTYPIFNGSRKRQDGSIINWKMLFIKNRNSLPYPFFIEWEQPDNSRMCELQKLGFLDEKLLKHTIQSIHIAVHNCEKTANDWAELFQFPISNLSTEKHRGLKIAKLQAGQVEIIFLEPLNKECDSYSILKRRGERHFEISFNPMLENHPFYFLGAYYQ</sequence>
<organism evidence="2 3">
    <name type="scientific">Cytobacillus eiseniae</name>
    <dbReference type="NCBI Taxonomy" id="762947"/>
    <lineage>
        <taxon>Bacteria</taxon>
        <taxon>Bacillati</taxon>
        <taxon>Bacillota</taxon>
        <taxon>Bacilli</taxon>
        <taxon>Bacillales</taxon>
        <taxon>Bacillaceae</taxon>
        <taxon>Cytobacillus</taxon>
    </lineage>
</organism>
<gene>
    <name evidence="2" type="ORF">J2Z40_000291</name>
</gene>
<dbReference type="InterPro" id="IPR029068">
    <property type="entry name" value="Glyas_Bleomycin-R_OHBP_Dase"/>
</dbReference>
<dbReference type="SUPFAM" id="SSF54593">
    <property type="entry name" value="Glyoxalase/Bleomycin resistance protein/Dihydroxybiphenyl dioxygenase"/>
    <property type="match status" value="1"/>
</dbReference>